<evidence type="ECO:0000256" key="1">
    <source>
        <dbReference type="ARBA" id="ARBA00005896"/>
    </source>
</evidence>
<keyword evidence="2" id="KW-0479">Metal-binding</keyword>
<dbReference type="InterPro" id="IPR051323">
    <property type="entry name" value="AtsK-like"/>
</dbReference>
<dbReference type="InterPro" id="IPR042098">
    <property type="entry name" value="TauD-like_sf"/>
</dbReference>
<keyword evidence="4" id="KW-0560">Oxidoreductase</keyword>
<feature type="domain" description="TauD/TfdA-like" evidence="6">
    <location>
        <begin position="49"/>
        <end position="303"/>
    </location>
</feature>
<reference evidence="7 8" key="1">
    <citation type="submission" date="2018-03" db="EMBL/GenBank/DDBJ databases">
        <title>Streptomyces dioscori sp. nov., a novel endophytic actinobacterium isolated from bulbil of Dioscorea bulbifera L.</title>
        <authorList>
            <person name="Zhikuan W."/>
        </authorList>
    </citation>
    <scope>NUCLEOTIDE SEQUENCE [LARGE SCALE GENOMIC DNA]</scope>
    <source>
        <strain evidence="7 8">A217</strain>
    </source>
</reference>
<gene>
    <name evidence="7" type="ORF">C6Y14_33715</name>
</gene>
<dbReference type="Gene3D" id="3.60.130.10">
    <property type="entry name" value="Clavaminate synthase-like"/>
    <property type="match status" value="1"/>
</dbReference>
<dbReference type="PANTHER" id="PTHR30468:SF1">
    <property type="entry name" value="ALPHA-KETOGLUTARATE-DEPENDENT SULFONATE DIOXYGENASE"/>
    <property type="match status" value="1"/>
</dbReference>
<evidence type="ECO:0000256" key="4">
    <source>
        <dbReference type="ARBA" id="ARBA00023002"/>
    </source>
</evidence>
<dbReference type="Pfam" id="PF02668">
    <property type="entry name" value="TauD"/>
    <property type="match status" value="1"/>
</dbReference>
<keyword evidence="5" id="KW-0408">Iron</keyword>
<evidence type="ECO:0000313" key="7">
    <source>
        <dbReference type="EMBL" id="PSM38984.1"/>
    </source>
</evidence>
<sequence>MTSGTEQRERTGFARSARALRPSMVGREFRPKGAGEPYRHLSLIPQSLLIGAEVRGVDLAEELAPEVLAELKRALLEWKVLFFRGQELTAREHADVARHWGELEDHPFLPKAEIPEVVRLEHDGARPGTENIWHSDVSFSPTPPLGSMLRAVTVPALGGDTLWADMHAAYQGLPEDVRELIDGLSALHEIPTVTGEAADEVAKNMREARARFQPVEHPVVRTHPETGRKLLYVNPVFTSAIVGLAPSRSQDLLDLLFRQATLPEYQVRFRWEPGSVAFWDNRATQHYAVSDYFPDFRLMERVTIIGDRPY</sequence>
<dbReference type="RefSeq" id="WP_107020681.1">
    <property type="nucleotide sequence ID" value="NZ_KZ679053.1"/>
</dbReference>
<dbReference type="PANTHER" id="PTHR30468">
    <property type="entry name" value="ALPHA-KETOGLUTARATE-DEPENDENT SULFONATE DIOXYGENASE"/>
    <property type="match status" value="1"/>
</dbReference>
<organism evidence="7 8">
    <name type="scientific">Streptomyces dioscori</name>
    <dbReference type="NCBI Taxonomy" id="2109333"/>
    <lineage>
        <taxon>Bacteria</taxon>
        <taxon>Bacillati</taxon>
        <taxon>Actinomycetota</taxon>
        <taxon>Actinomycetes</taxon>
        <taxon>Kitasatosporales</taxon>
        <taxon>Streptomycetaceae</taxon>
        <taxon>Streptomyces</taxon>
        <taxon>Streptomyces aurantiacus group</taxon>
    </lineage>
</organism>
<keyword evidence="8" id="KW-1185">Reference proteome</keyword>
<dbReference type="Proteomes" id="UP000240429">
    <property type="component" value="Unassembled WGS sequence"/>
</dbReference>
<keyword evidence="3 7" id="KW-0223">Dioxygenase</keyword>
<evidence type="ECO:0000256" key="3">
    <source>
        <dbReference type="ARBA" id="ARBA00022964"/>
    </source>
</evidence>
<dbReference type="SUPFAM" id="SSF51197">
    <property type="entry name" value="Clavaminate synthase-like"/>
    <property type="match status" value="1"/>
</dbReference>
<dbReference type="OrthoDB" id="581608at2"/>
<dbReference type="AlphaFoldDB" id="A0A2P8PYA9"/>
<protein>
    <submittedName>
        <fullName evidence="7">Taurine dioxygenase</fullName>
    </submittedName>
</protein>
<name>A0A2P8PYA9_9ACTN</name>
<proteinExistence type="inferred from homology"/>
<comment type="caution">
    <text evidence="7">The sequence shown here is derived from an EMBL/GenBank/DDBJ whole genome shotgun (WGS) entry which is preliminary data.</text>
</comment>
<comment type="similarity">
    <text evidence="1">Belongs to the TfdA dioxygenase family.</text>
</comment>
<evidence type="ECO:0000259" key="6">
    <source>
        <dbReference type="Pfam" id="PF02668"/>
    </source>
</evidence>
<accession>A0A2P8PYA9</accession>
<dbReference type="GO" id="GO:0000908">
    <property type="term" value="F:taurine dioxygenase activity"/>
    <property type="evidence" value="ECO:0007669"/>
    <property type="project" value="TreeGrafter"/>
</dbReference>
<dbReference type="GO" id="GO:0005737">
    <property type="term" value="C:cytoplasm"/>
    <property type="evidence" value="ECO:0007669"/>
    <property type="project" value="TreeGrafter"/>
</dbReference>
<evidence type="ECO:0000313" key="8">
    <source>
        <dbReference type="Proteomes" id="UP000240429"/>
    </source>
</evidence>
<dbReference type="GO" id="GO:0046872">
    <property type="term" value="F:metal ion binding"/>
    <property type="evidence" value="ECO:0007669"/>
    <property type="project" value="UniProtKB-KW"/>
</dbReference>
<dbReference type="InterPro" id="IPR003819">
    <property type="entry name" value="TauD/TfdA-like"/>
</dbReference>
<dbReference type="EMBL" id="PYBJ01000027">
    <property type="protein sequence ID" value="PSM38984.1"/>
    <property type="molecule type" value="Genomic_DNA"/>
</dbReference>
<dbReference type="GO" id="GO:0006790">
    <property type="term" value="P:sulfur compound metabolic process"/>
    <property type="evidence" value="ECO:0007669"/>
    <property type="project" value="TreeGrafter"/>
</dbReference>
<evidence type="ECO:0000256" key="5">
    <source>
        <dbReference type="ARBA" id="ARBA00023004"/>
    </source>
</evidence>
<evidence type="ECO:0000256" key="2">
    <source>
        <dbReference type="ARBA" id="ARBA00022723"/>
    </source>
</evidence>